<dbReference type="OrthoDB" id="9791748at2"/>
<protein>
    <recommendedName>
        <fullName evidence="3">DUF4331 domain-containing protein</fullName>
    </recommendedName>
</protein>
<evidence type="ECO:0008006" key="3">
    <source>
        <dbReference type="Google" id="ProtNLM"/>
    </source>
</evidence>
<dbReference type="STRING" id="1108044.GOOTI_084_00030"/>
<dbReference type="Proteomes" id="UP000005038">
    <property type="component" value="Unassembled WGS sequence"/>
</dbReference>
<gene>
    <name evidence="1" type="ORF">GOOTI_084_00030</name>
</gene>
<accession>H5TK29</accession>
<dbReference type="RefSeq" id="WP_007238081.1">
    <property type="nucleotide sequence ID" value="NZ_BAFB01000084.1"/>
</dbReference>
<reference evidence="1" key="1">
    <citation type="submission" date="2012-02" db="EMBL/GenBank/DDBJ databases">
        <title>Whole genome shotgun sequence of Gordonia otitidis NBRC 100426.</title>
        <authorList>
            <person name="Yoshida I."/>
            <person name="Hosoyama A."/>
            <person name="Tsuchikane K."/>
            <person name="Katsumata H."/>
            <person name="Yamazaki S."/>
            <person name="Fujita N."/>
        </authorList>
    </citation>
    <scope>NUCLEOTIDE SEQUENCE [LARGE SCALE GENOMIC DNA]</scope>
    <source>
        <strain evidence="1">NBRC 100426</strain>
    </source>
</reference>
<dbReference type="InterPro" id="IPR025566">
    <property type="entry name" value="DUF4331"/>
</dbReference>
<evidence type="ECO:0000313" key="1">
    <source>
        <dbReference type="EMBL" id="GAB33837.1"/>
    </source>
</evidence>
<dbReference type="EMBL" id="BAFB01000084">
    <property type="protein sequence ID" value="GAB33837.1"/>
    <property type="molecule type" value="Genomic_DNA"/>
</dbReference>
<comment type="caution">
    <text evidence="1">The sequence shown here is derived from an EMBL/GenBank/DDBJ whole genome shotgun (WGS) entry which is preliminary data.</text>
</comment>
<dbReference type="Pfam" id="PF14224">
    <property type="entry name" value="DUF4331"/>
    <property type="match status" value="1"/>
</dbReference>
<evidence type="ECO:0000313" key="2">
    <source>
        <dbReference type="Proteomes" id="UP000005038"/>
    </source>
</evidence>
<name>H5TK29_GORO1</name>
<keyword evidence="2" id="KW-1185">Reference proteome</keyword>
<proteinExistence type="predicted"/>
<organism evidence="1 2">
    <name type="scientific">Gordonia otitidis (strain DSM 44809 / CCUG 52243 / JCM 12355 / NBRC 100426 / IFM 10032)</name>
    <dbReference type="NCBI Taxonomy" id="1108044"/>
    <lineage>
        <taxon>Bacteria</taxon>
        <taxon>Bacillati</taxon>
        <taxon>Actinomycetota</taxon>
        <taxon>Actinomycetes</taxon>
        <taxon>Mycobacteriales</taxon>
        <taxon>Gordoniaceae</taxon>
        <taxon>Gordonia</taxon>
    </lineage>
</organism>
<sequence>MSHHNSGPRAHQLPEADITDMYAFTVPQSLGRLGLVLNLVPWTPPDGRFSDALIYRFRIRPITVATGEPALFAVADVDAEITIDCTFTEVDEAGGAQTGSCTASVGGRSVRTVTFDVDDEAGGAVDGLRAFGGPRWDPFFSDAAALVKTTSTGTLAFTDPGTILGDGKNVMSIVVEVDLESLLGGQGSVAVVGESVIDGKIPVRWEHFGRPEFENAILGMKNYDAVNRDLEIRDLFNAEDAFDLGPDYLGAYHARLNANLSYWDGLDGSVDWPLDAQGNHPLAAMMLADHMIVDPWKPFGDNTFLEIERAAREGRPHETMGGRSLNDDCMDTLYTYLVNAAKGPRISDHVDVPTKLASRTFPYLAPANTNPPEAPGHH</sequence>
<dbReference type="AlphaFoldDB" id="H5TK29"/>